<evidence type="ECO:0000313" key="3">
    <source>
        <dbReference type="Proteomes" id="UP001155163"/>
    </source>
</evidence>
<reference evidence="2 3" key="1">
    <citation type="journal article" date="2022" name="Int. J. Syst. Evol. Microbiol.">
        <title>Pseudomonas aegrilactucae sp. nov. and Pseudomonas morbosilactucae sp. nov., pathogens causing bacterial rot of lettuce in Japan.</title>
        <authorList>
            <person name="Sawada H."/>
            <person name="Fujikawa T."/>
            <person name="Satou M."/>
        </authorList>
    </citation>
    <scope>NUCLEOTIDE SEQUENCE [LARGE SCALE GENOMIC DNA]</scope>
    <source>
        <strain evidence="2 3">MAFF 302046</strain>
    </source>
</reference>
<keyword evidence="1" id="KW-0732">Signal</keyword>
<organism evidence="2 3">
    <name type="scientific">Pseudomonas morbosilactucae</name>
    <dbReference type="NCBI Taxonomy" id="2938197"/>
    <lineage>
        <taxon>Bacteria</taxon>
        <taxon>Pseudomonadati</taxon>
        <taxon>Pseudomonadota</taxon>
        <taxon>Gammaproteobacteria</taxon>
        <taxon>Pseudomonadales</taxon>
        <taxon>Pseudomonadaceae</taxon>
        <taxon>Pseudomonas</taxon>
    </lineage>
</organism>
<name>A0ABT0JAE4_9PSED</name>
<feature type="signal peptide" evidence="1">
    <location>
        <begin position="1"/>
        <end position="28"/>
    </location>
</feature>
<dbReference type="Pfam" id="PF14094">
    <property type="entry name" value="DUF4272"/>
    <property type="match status" value="1"/>
</dbReference>
<proteinExistence type="predicted"/>
<dbReference type="RefSeq" id="WP_123332222.1">
    <property type="nucleotide sequence ID" value="NZ_JALQCX010000004.1"/>
</dbReference>
<dbReference type="EMBL" id="JALQCX010000004">
    <property type="protein sequence ID" value="MCK9812850.1"/>
    <property type="molecule type" value="Genomic_DNA"/>
</dbReference>
<keyword evidence="3" id="KW-1185">Reference proteome</keyword>
<evidence type="ECO:0000256" key="1">
    <source>
        <dbReference type="SAM" id="SignalP"/>
    </source>
</evidence>
<gene>
    <name evidence="2" type="ORF">M1B35_01470</name>
</gene>
<sequence>MAVTSPRNTLSRYLLLALVGLTCGLAQAQDVEQRKAAILVMDNKVTAESLARKERSEAVLRAEGVPLNVNMPAIATEEHAKPRSQAATAYRAMALLIVAAKGAGLEHDKVQELVSRYDLLQHFSPAERVFIATAEPSEDARIQFSWRYESAWTLLWALGYVDELGKPDSVCDVQQAVAFLQQRSAEQFVADARLRPLPEILDQTDRVYRYHWSVVEARLNNTEPAAGLDAGVTYERHYALNWLMGYMGQEWDDVNTDT</sequence>
<feature type="chain" id="PRO_5045956169" evidence="1">
    <location>
        <begin position="29"/>
        <end position="258"/>
    </location>
</feature>
<reference evidence="2 3" key="2">
    <citation type="journal article" date="2023" name="Plant Pathol.">
        <title>Dismantling and reorganizing Pseudomonas marginalis sensu#lato.</title>
        <authorList>
            <person name="Sawada H."/>
            <person name="Fujikawa T."/>
            <person name="Satou M."/>
        </authorList>
    </citation>
    <scope>NUCLEOTIDE SEQUENCE [LARGE SCALE GENOMIC DNA]</scope>
    <source>
        <strain evidence="2 3">MAFF 302046</strain>
    </source>
</reference>
<protein>
    <submittedName>
        <fullName evidence="2">DUF4272 domain-containing protein</fullName>
    </submittedName>
</protein>
<accession>A0ABT0JAE4</accession>
<dbReference type="InterPro" id="IPR025368">
    <property type="entry name" value="DUF4272"/>
</dbReference>
<comment type="caution">
    <text evidence="2">The sequence shown here is derived from an EMBL/GenBank/DDBJ whole genome shotgun (WGS) entry which is preliminary data.</text>
</comment>
<dbReference type="Proteomes" id="UP001155163">
    <property type="component" value="Unassembled WGS sequence"/>
</dbReference>
<evidence type="ECO:0000313" key="2">
    <source>
        <dbReference type="EMBL" id="MCK9812850.1"/>
    </source>
</evidence>